<feature type="compositionally biased region" description="Basic and acidic residues" evidence="8">
    <location>
        <begin position="19"/>
        <end position="58"/>
    </location>
</feature>
<dbReference type="EMBL" id="KZ819331">
    <property type="protein sequence ID" value="PWN19469.1"/>
    <property type="molecule type" value="Genomic_DNA"/>
</dbReference>
<dbReference type="Pfam" id="PF12542">
    <property type="entry name" value="CWC25"/>
    <property type="match status" value="1"/>
</dbReference>
<keyword evidence="10" id="KW-1185">Reference proteome</keyword>
<organism evidence="9 10">
    <name type="scientific">Pseudomicrostroma glucosiphilum</name>
    <dbReference type="NCBI Taxonomy" id="1684307"/>
    <lineage>
        <taxon>Eukaryota</taxon>
        <taxon>Fungi</taxon>
        <taxon>Dikarya</taxon>
        <taxon>Basidiomycota</taxon>
        <taxon>Ustilaginomycotina</taxon>
        <taxon>Exobasidiomycetes</taxon>
        <taxon>Microstromatales</taxon>
        <taxon>Microstromatales incertae sedis</taxon>
        <taxon>Pseudomicrostroma</taxon>
    </lineage>
</organism>
<dbReference type="Proteomes" id="UP000245942">
    <property type="component" value="Unassembled WGS sequence"/>
</dbReference>
<evidence type="ECO:0008006" key="11">
    <source>
        <dbReference type="Google" id="ProtNLM"/>
    </source>
</evidence>
<evidence type="ECO:0000256" key="7">
    <source>
        <dbReference type="ARBA" id="ARBA00023242"/>
    </source>
</evidence>
<keyword evidence="3" id="KW-0507">mRNA processing</keyword>
<dbReference type="RefSeq" id="XP_025346629.1">
    <property type="nucleotide sequence ID" value="XM_025493599.1"/>
</dbReference>
<evidence type="ECO:0000256" key="1">
    <source>
        <dbReference type="ARBA" id="ARBA00004123"/>
    </source>
</evidence>
<feature type="compositionally biased region" description="Basic and acidic residues" evidence="8">
    <location>
        <begin position="360"/>
        <end position="375"/>
    </location>
</feature>
<evidence type="ECO:0000256" key="8">
    <source>
        <dbReference type="SAM" id="MobiDB-lite"/>
    </source>
</evidence>
<evidence type="ECO:0000256" key="3">
    <source>
        <dbReference type="ARBA" id="ARBA00022664"/>
    </source>
</evidence>
<comment type="similarity">
    <text evidence="2">Belongs to the CWC25 family.</text>
</comment>
<dbReference type="GeneID" id="37015333"/>
<feature type="region of interest" description="Disordered" evidence="8">
    <location>
        <begin position="1"/>
        <end position="58"/>
    </location>
</feature>
<evidence type="ECO:0000256" key="4">
    <source>
        <dbReference type="ARBA" id="ARBA00022728"/>
    </source>
</evidence>
<keyword evidence="6" id="KW-0508">mRNA splicing</keyword>
<feature type="region of interest" description="Disordered" evidence="8">
    <location>
        <begin position="144"/>
        <end position="342"/>
    </location>
</feature>
<keyword evidence="5" id="KW-0175">Coiled coil</keyword>
<evidence type="ECO:0000256" key="2">
    <source>
        <dbReference type="ARBA" id="ARBA00006695"/>
    </source>
</evidence>
<feature type="compositionally biased region" description="Basic and acidic residues" evidence="8">
    <location>
        <begin position="164"/>
        <end position="275"/>
    </location>
</feature>
<protein>
    <recommendedName>
        <fullName evidence="11">CBF1-interacting co-repressor CIR N-terminal domain-containing protein</fullName>
    </recommendedName>
</protein>
<dbReference type="PANTHER" id="PTHR16196:SF0">
    <property type="entry name" value="PRE-MRNA-SPLICING FACTOR CWC25 HOMOLOG"/>
    <property type="match status" value="1"/>
</dbReference>
<feature type="compositionally biased region" description="Low complexity" evidence="8">
    <location>
        <begin position="308"/>
        <end position="317"/>
    </location>
</feature>
<keyword evidence="7" id="KW-0539">Nucleus</keyword>
<dbReference type="InterPro" id="IPR051376">
    <property type="entry name" value="CWC25_splicing_factor"/>
</dbReference>
<dbReference type="InterPro" id="IPR022209">
    <property type="entry name" value="CWC25"/>
</dbReference>
<dbReference type="OrthoDB" id="21123at2759"/>
<evidence type="ECO:0000313" key="9">
    <source>
        <dbReference type="EMBL" id="PWN19469.1"/>
    </source>
</evidence>
<dbReference type="PANTHER" id="PTHR16196">
    <property type="entry name" value="CELL CYCLE CONTROL PROTEIN CWF25"/>
    <property type="match status" value="1"/>
</dbReference>
<feature type="compositionally biased region" description="Basic and acidic residues" evidence="8">
    <location>
        <begin position="318"/>
        <end position="329"/>
    </location>
</feature>
<accession>A0A316U291</accession>
<evidence type="ECO:0000313" key="10">
    <source>
        <dbReference type="Proteomes" id="UP000245942"/>
    </source>
</evidence>
<gene>
    <name evidence="9" type="ORF">BCV69DRAFT_287974</name>
</gene>
<reference evidence="9 10" key="1">
    <citation type="journal article" date="2018" name="Mol. Biol. Evol.">
        <title>Broad Genomic Sampling Reveals a Smut Pathogenic Ancestry of the Fungal Clade Ustilaginomycotina.</title>
        <authorList>
            <person name="Kijpornyongpan T."/>
            <person name="Mondo S.J."/>
            <person name="Barry K."/>
            <person name="Sandor L."/>
            <person name="Lee J."/>
            <person name="Lipzen A."/>
            <person name="Pangilinan J."/>
            <person name="LaButti K."/>
            <person name="Hainaut M."/>
            <person name="Henrissat B."/>
            <person name="Grigoriev I.V."/>
            <person name="Spatafora J.W."/>
            <person name="Aime M.C."/>
        </authorList>
    </citation>
    <scope>NUCLEOTIDE SEQUENCE [LARGE SCALE GENOMIC DNA]</scope>
    <source>
        <strain evidence="9 10">MCA 4718</strain>
    </source>
</reference>
<dbReference type="GO" id="GO:0000398">
    <property type="term" value="P:mRNA splicing, via spliceosome"/>
    <property type="evidence" value="ECO:0007669"/>
    <property type="project" value="TreeGrafter"/>
</dbReference>
<name>A0A316U291_9BASI</name>
<sequence length="409" mass="48102">MAGGDLNMKKSWHPLLHTNQERAYEERKKLDELKRERDQEREMQELQRLQEEAGGKKRVDKVDWIGPSASELEDYLLGKKRKAKESNQATTEKSKDAFIAIQNANTANDVAAKIREDPMFAIKQQEQAAYQALLKDPTRLRQMRAAAGLDVEDKEERRKRKEEKRKQKEEKRLRDEERRHGSSSRGDRHRDDDERGSRRDDYHQRRPSERYYDEPSRRSDRDDYSRRGYSRDHDDLRSSARDYYRGPRDDERRYRDRDNDQRSYYREDDRYDRRRSPPRGPAPASQRSRSRSRSRSPPPRQHREDRAAPAADAAAPRKSNEQAEREAKLARMQSNAQSMNAQRSAYLDKVKAEEAEELAAEQKARDRMDKRKEAGKGSFLLDQQKKAFNGDLAERLQRAKGGLQRVGGD</sequence>
<keyword evidence="4" id="KW-0747">Spliceosome</keyword>
<comment type="subcellular location">
    <subcellularLocation>
        <location evidence="1">Nucleus</location>
    </subcellularLocation>
</comment>
<dbReference type="GO" id="GO:0005684">
    <property type="term" value="C:U2-type spliceosomal complex"/>
    <property type="evidence" value="ECO:0007669"/>
    <property type="project" value="TreeGrafter"/>
</dbReference>
<feature type="compositionally biased region" description="Polar residues" evidence="8">
    <location>
        <begin position="332"/>
        <end position="342"/>
    </location>
</feature>
<proteinExistence type="inferred from homology"/>
<evidence type="ECO:0000256" key="6">
    <source>
        <dbReference type="ARBA" id="ARBA00023187"/>
    </source>
</evidence>
<evidence type="ECO:0000256" key="5">
    <source>
        <dbReference type="ARBA" id="ARBA00023054"/>
    </source>
</evidence>
<dbReference type="STRING" id="1684307.A0A316U291"/>
<dbReference type="AlphaFoldDB" id="A0A316U291"/>
<feature type="region of interest" description="Disordered" evidence="8">
    <location>
        <begin position="358"/>
        <end position="378"/>
    </location>
</feature>